<evidence type="ECO:0000256" key="1">
    <source>
        <dbReference type="ARBA" id="ARBA00009437"/>
    </source>
</evidence>
<keyword evidence="4" id="KW-0804">Transcription</keyword>
<evidence type="ECO:0000256" key="2">
    <source>
        <dbReference type="ARBA" id="ARBA00023015"/>
    </source>
</evidence>
<evidence type="ECO:0000313" key="6">
    <source>
        <dbReference type="EMBL" id="MEV8465656.1"/>
    </source>
</evidence>
<name>A0ABV3L2B4_9RHOB</name>
<dbReference type="Proteomes" id="UP001553161">
    <property type="component" value="Unassembled WGS sequence"/>
</dbReference>
<dbReference type="PRINTS" id="PR00039">
    <property type="entry name" value="HTHLYSR"/>
</dbReference>
<keyword evidence="2" id="KW-0805">Transcription regulation</keyword>
<keyword evidence="3" id="KW-0238">DNA-binding</keyword>
<dbReference type="Gene3D" id="1.10.10.10">
    <property type="entry name" value="Winged helix-like DNA-binding domain superfamily/Winged helix DNA-binding domain"/>
    <property type="match status" value="1"/>
</dbReference>
<reference evidence="6 7" key="1">
    <citation type="submission" date="2024-07" db="EMBL/GenBank/DDBJ databases">
        <authorList>
            <person name="Kang M."/>
        </authorList>
    </citation>
    <scope>NUCLEOTIDE SEQUENCE [LARGE SCALE GENOMIC DNA]</scope>
    <source>
        <strain evidence="6 7">DFM31</strain>
    </source>
</reference>
<dbReference type="Gene3D" id="3.40.190.10">
    <property type="entry name" value="Periplasmic binding protein-like II"/>
    <property type="match status" value="2"/>
</dbReference>
<accession>A0ABV3L2B4</accession>
<evidence type="ECO:0000256" key="4">
    <source>
        <dbReference type="ARBA" id="ARBA00023163"/>
    </source>
</evidence>
<organism evidence="6 7">
    <name type="scientific">Meridianimarinicoccus marinus</name>
    <dbReference type="NCBI Taxonomy" id="3231483"/>
    <lineage>
        <taxon>Bacteria</taxon>
        <taxon>Pseudomonadati</taxon>
        <taxon>Pseudomonadota</taxon>
        <taxon>Alphaproteobacteria</taxon>
        <taxon>Rhodobacterales</taxon>
        <taxon>Paracoccaceae</taxon>
        <taxon>Meridianimarinicoccus</taxon>
    </lineage>
</organism>
<dbReference type="Pfam" id="PF00126">
    <property type="entry name" value="HTH_1"/>
    <property type="match status" value="1"/>
</dbReference>
<keyword evidence="7" id="KW-1185">Reference proteome</keyword>
<sequence>MPDRLPPLTALRAFEAAARHLSFARAADELNVTPAALSFQIKSLESHLGQPVFHRLTRAVALTEAGARLQPGVADGFAALHSAWAAAARVQDENVLTVTAGPAFTSTWLAPRMYDFAQAHPEVELRLLASLRRADLVRDGVDVAIRYGVEAPSGLHSTDLSTDWFTPMMAPQLARQVSQPSDLLRFPLARQEDTQVLEPMMNWAAYLKAVGVTDAPTPGPSFSHADHASNAAIAGACIILGRVTLTAPALRDGHLVAPLKATFATRSRFRFLCVPGTEDRPAIRAFLSWLRSELAQIDILTAHRTIHPATP</sequence>
<dbReference type="InterPro" id="IPR036388">
    <property type="entry name" value="WH-like_DNA-bd_sf"/>
</dbReference>
<evidence type="ECO:0000256" key="3">
    <source>
        <dbReference type="ARBA" id="ARBA00023125"/>
    </source>
</evidence>
<dbReference type="SUPFAM" id="SSF46785">
    <property type="entry name" value="Winged helix' DNA-binding domain"/>
    <property type="match status" value="1"/>
</dbReference>
<dbReference type="InterPro" id="IPR005119">
    <property type="entry name" value="LysR_subst-bd"/>
</dbReference>
<dbReference type="SUPFAM" id="SSF53850">
    <property type="entry name" value="Periplasmic binding protein-like II"/>
    <property type="match status" value="1"/>
</dbReference>
<protein>
    <submittedName>
        <fullName evidence="6">Transcriptional regulator GcvA</fullName>
    </submittedName>
</protein>
<dbReference type="InterPro" id="IPR000847">
    <property type="entry name" value="LysR_HTH_N"/>
</dbReference>
<proteinExistence type="inferred from homology"/>
<dbReference type="InterPro" id="IPR036390">
    <property type="entry name" value="WH_DNA-bd_sf"/>
</dbReference>
<gene>
    <name evidence="6" type="primary">gcvA</name>
    <name evidence="6" type="ORF">AB0T83_02530</name>
</gene>
<dbReference type="PANTHER" id="PTHR30537">
    <property type="entry name" value="HTH-TYPE TRANSCRIPTIONAL REGULATOR"/>
    <property type="match status" value="1"/>
</dbReference>
<evidence type="ECO:0000313" key="7">
    <source>
        <dbReference type="Proteomes" id="UP001553161"/>
    </source>
</evidence>
<dbReference type="EMBL" id="JBFBVU010000002">
    <property type="protein sequence ID" value="MEV8465656.1"/>
    <property type="molecule type" value="Genomic_DNA"/>
</dbReference>
<dbReference type="CDD" id="cd08432">
    <property type="entry name" value="PBP2_GcdR_TrpI_HvrB_AmpR_like"/>
    <property type="match status" value="1"/>
</dbReference>
<dbReference type="InterPro" id="IPR058163">
    <property type="entry name" value="LysR-type_TF_proteobact-type"/>
</dbReference>
<dbReference type="Pfam" id="PF03466">
    <property type="entry name" value="LysR_substrate"/>
    <property type="match status" value="1"/>
</dbReference>
<dbReference type="PROSITE" id="PS50931">
    <property type="entry name" value="HTH_LYSR"/>
    <property type="match status" value="1"/>
</dbReference>
<comment type="caution">
    <text evidence="6">The sequence shown here is derived from an EMBL/GenBank/DDBJ whole genome shotgun (WGS) entry which is preliminary data.</text>
</comment>
<evidence type="ECO:0000259" key="5">
    <source>
        <dbReference type="PROSITE" id="PS50931"/>
    </source>
</evidence>
<dbReference type="PANTHER" id="PTHR30537:SF26">
    <property type="entry name" value="GLYCINE CLEAVAGE SYSTEM TRANSCRIPTIONAL ACTIVATOR"/>
    <property type="match status" value="1"/>
</dbReference>
<dbReference type="NCBIfam" id="NF008352">
    <property type="entry name" value="PRK11139.1"/>
    <property type="match status" value="1"/>
</dbReference>
<feature type="domain" description="HTH lysR-type" evidence="5">
    <location>
        <begin position="6"/>
        <end position="63"/>
    </location>
</feature>
<dbReference type="RefSeq" id="WP_366191267.1">
    <property type="nucleotide sequence ID" value="NZ_JBFBVU010000002.1"/>
</dbReference>
<comment type="similarity">
    <text evidence="1">Belongs to the LysR transcriptional regulatory family.</text>
</comment>